<evidence type="ECO:0000259" key="3">
    <source>
        <dbReference type="Pfam" id="PF01370"/>
    </source>
</evidence>
<dbReference type="RefSeq" id="WP_289959071.1">
    <property type="nucleotide sequence ID" value="NZ_JAUEMJ010000008.1"/>
</dbReference>
<dbReference type="PANTHER" id="PTHR47706">
    <property type="entry name" value="NMRA-LIKE FAMILY PROTEIN"/>
    <property type="match status" value="1"/>
</dbReference>
<dbReference type="Pfam" id="PF01370">
    <property type="entry name" value="Epimerase"/>
    <property type="match status" value="1"/>
</dbReference>
<protein>
    <submittedName>
        <fullName evidence="4">NAD-dependent epimerase/dehydratase family protein</fullName>
    </submittedName>
</protein>
<feature type="domain" description="NAD-dependent epimerase/dehydratase" evidence="3">
    <location>
        <begin position="6"/>
        <end position="207"/>
    </location>
</feature>
<dbReference type="SUPFAM" id="SSF51735">
    <property type="entry name" value="NAD(P)-binding Rossmann-fold domains"/>
    <property type="match status" value="1"/>
</dbReference>
<accession>A0ABT7YUY0</accession>
<dbReference type="InterPro" id="IPR001509">
    <property type="entry name" value="Epimerase_deHydtase"/>
</dbReference>
<keyword evidence="2" id="KW-0560">Oxidoreductase</keyword>
<sequence length="299" mass="32102">MAERIVVGAGATGSATARRFAANGDRVRVITRSGSGPEVPGVELVALDATRTDELTAAAEGAATVVNAAMTDYHTWPETMPPLYDSILAAAERVGADYVMLGNHYAYRETDGPITERTPLEPHTRKGRVRAQLWRQALAAHEAGRVRVTEIRAGEFLGPGAFSSFNFLVAPRILRGELALTDGNPDAANTFTFVEDAAAALVAAAGSENAWGRAWNAPALTATIRQVADRLADLKGAPRPRLEALTERDLTLLGFSAPIWHEFIEMAYMADRPFVVDDRDIREAFGLKASSLDEALAGM</sequence>
<dbReference type="PANTHER" id="PTHR47706:SF9">
    <property type="entry name" value="NMRA-LIKE DOMAIN-CONTAINING PROTEIN-RELATED"/>
    <property type="match status" value="1"/>
</dbReference>
<dbReference type="Proteomes" id="UP001171902">
    <property type="component" value="Unassembled WGS sequence"/>
</dbReference>
<name>A0ABT7YUY0_9ACTN</name>
<keyword evidence="5" id="KW-1185">Reference proteome</keyword>
<keyword evidence="1" id="KW-0521">NADP</keyword>
<evidence type="ECO:0000313" key="5">
    <source>
        <dbReference type="Proteomes" id="UP001171902"/>
    </source>
</evidence>
<dbReference type="InterPro" id="IPR051609">
    <property type="entry name" value="NmrA/Isoflavone_reductase-like"/>
</dbReference>
<reference evidence="4" key="1">
    <citation type="submission" date="2023-06" db="EMBL/GenBank/DDBJ databases">
        <title>Gycomyces niveus sp.nov., a novel actinomycete isolated from soil in Shouguang.</title>
        <authorList>
            <person name="Yang X."/>
            <person name="Zhao J."/>
        </authorList>
    </citation>
    <scope>NUCLEOTIDE SEQUENCE</scope>
    <source>
        <strain evidence="4">NEAU C2</strain>
    </source>
</reference>
<dbReference type="EMBL" id="JAUEMJ010000008">
    <property type="protein sequence ID" value="MDN3242415.1"/>
    <property type="molecule type" value="Genomic_DNA"/>
</dbReference>
<evidence type="ECO:0000313" key="4">
    <source>
        <dbReference type="EMBL" id="MDN3242415.1"/>
    </source>
</evidence>
<proteinExistence type="predicted"/>
<organism evidence="4 5">
    <name type="scientific">Glycomyces tritici</name>
    <dbReference type="NCBI Taxonomy" id="2665176"/>
    <lineage>
        <taxon>Bacteria</taxon>
        <taxon>Bacillati</taxon>
        <taxon>Actinomycetota</taxon>
        <taxon>Actinomycetes</taxon>
        <taxon>Glycomycetales</taxon>
        <taxon>Glycomycetaceae</taxon>
        <taxon>Glycomyces</taxon>
    </lineage>
</organism>
<evidence type="ECO:0000256" key="2">
    <source>
        <dbReference type="ARBA" id="ARBA00023002"/>
    </source>
</evidence>
<dbReference type="Gene3D" id="3.40.50.720">
    <property type="entry name" value="NAD(P)-binding Rossmann-like Domain"/>
    <property type="match status" value="1"/>
</dbReference>
<gene>
    <name evidence="4" type="ORF">QWI33_22030</name>
</gene>
<evidence type="ECO:0000256" key="1">
    <source>
        <dbReference type="ARBA" id="ARBA00022857"/>
    </source>
</evidence>
<dbReference type="InterPro" id="IPR036291">
    <property type="entry name" value="NAD(P)-bd_dom_sf"/>
</dbReference>
<comment type="caution">
    <text evidence="4">The sequence shown here is derived from an EMBL/GenBank/DDBJ whole genome shotgun (WGS) entry which is preliminary data.</text>
</comment>